<dbReference type="OrthoDB" id="112490at2759"/>
<keyword evidence="2" id="KW-1185">Reference proteome</keyword>
<feature type="non-terminal residue" evidence="1">
    <location>
        <position position="313"/>
    </location>
</feature>
<dbReference type="AlphaFoldDB" id="A0A225WTY5"/>
<dbReference type="Proteomes" id="UP000198211">
    <property type="component" value="Unassembled WGS sequence"/>
</dbReference>
<comment type="caution">
    <text evidence="1">The sequence shown here is derived from an EMBL/GenBank/DDBJ whole genome shotgun (WGS) entry which is preliminary data.</text>
</comment>
<evidence type="ECO:0000313" key="1">
    <source>
        <dbReference type="EMBL" id="OWZ20548.1"/>
    </source>
</evidence>
<gene>
    <name evidence="1" type="ORF">PHMEG_0005010</name>
</gene>
<accession>A0A225WTY5</accession>
<dbReference type="STRING" id="4795.A0A225WTY5"/>
<protein>
    <recommendedName>
        <fullName evidence="3">Ubiquitin-like protease family profile domain-containing protein</fullName>
    </recommendedName>
</protein>
<name>A0A225WTY5_9STRA</name>
<evidence type="ECO:0008006" key="3">
    <source>
        <dbReference type="Google" id="ProtNLM"/>
    </source>
</evidence>
<evidence type="ECO:0000313" key="2">
    <source>
        <dbReference type="Proteomes" id="UP000198211"/>
    </source>
</evidence>
<reference evidence="2" key="1">
    <citation type="submission" date="2017-03" db="EMBL/GenBank/DDBJ databases">
        <title>Phytopthora megakarya and P. palmivora, two closely related causual agents of cacao black pod achieved similar genome size and gene model numbers by different mechanisms.</title>
        <authorList>
            <person name="Ali S."/>
            <person name="Shao J."/>
            <person name="Larry D.J."/>
            <person name="Kronmiller B."/>
            <person name="Shen D."/>
            <person name="Strem M.D."/>
            <person name="Melnick R.L."/>
            <person name="Guiltinan M.J."/>
            <person name="Tyler B.M."/>
            <person name="Meinhardt L.W."/>
            <person name="Bailey B.A."/>
        </authorList>
    </citation>
    <scope>NUCLEOTIDE SEQUENCE [LARGE SCALE GENOMIC DNA]</scope>
    <source>
        <strain evidence="2">zdho120</strain>
    </source>
</reference>
<sequence length="313" mass="35758">MEIISGPYSARNVKPLVDKLSLLPDEVHGEVSVRQFNIGQPVPMIKTIPQAEKIHEGIQAIDATNNLKFTRSVGWYDCVTYGQLKLMDSAVKAKNNFRLVQAKVDWIEKLQFRVDSIVPPFKDTADITKEVYKIEVENKNLGKWFIGKHAQFDVEFLVHENVDPRFHDSDTTEQKLRIAQSYGAAESGVKKVICVINRGHHWGYFYVDVKVKKCFIFNPMLLGSNISMLKAAVGTVIERILDMTDQLQYEVITGCTQKDGTSCELWRLVVLGLLLFGATIEDWNNVWSDTLYNEFGLLQMRYLKKISTINLEH</sequence>
<dbReference type="EMBL" id="NBNE01000312">
    <property type="protein sequence ID" value="OWZ20548.1"/>
    <property type="molecule type" value="Genomic_DNA"/>
</dbReference>
<proteinExistence type="predicted"/>
<organism evidence="1 2">
    <name type="scientific">Phytophthora megakarya</name>
    <dbReference type="NCBI Taxonomy" id="4795"/>
    <lineage>
        <taxon>Eukaryota</taxon>
        <taxon>Sar</taxon>
        <taxon>Stramenopiles</taxon>
        <taxon>Oomycota</taxon>
        <taxon>Peronosporomycetes</taxon>
        <taxon>Peronosporales</taxon>
        <taxon>Peronosporaceae</taxon>
        <taxon>Phytophthora</taxon>
    </lineage>
</organism>